<dbReference type="Proteomes" id="UP000256829">
    <property type="component" value="Unassembled WGS sequence"/>
</dbReference>
<dbReference type="EMBL" id="QTJR01000007">
    <property type="protein sequence ID" value="RDY66709.1"/>
    <property type="molecule type" value="Genomic_DNA"/>
</dbReference>
<organism evidence="1 2">
    <name type="scientific">Lysobacter soli</name>
    <dbReference type="NCBI Taxonomy" id="453783"/>
    <lineage>
        <taxon>Bacteria</taxon>
        <taxon>Pseudomonadati</taxon>
        <taxon>Pseudomonadota</taxon>
        <taxon>Gammaproteobacteria</taxon>
        <taxon>Lysobacterales</taxon>
        <taxon>Lysobacteraceae</taxon>
        <taxon>Lysobacter</taxon>
    </lineage>
</organism>
<evidence type="ECO:0000313" key="1">
    <source>
        <dbReference type="EMBL" id="RDY66709.1"/>
    </source>
</evidence>
<comment type="caution">
    <text evidence="1">The sequence shown here is derived from an EMBL/GenBank/DDBJ whole genome shotgun (WGS) entry which is preliminary data.</text>
</comment>
<accession>A0A3D8VBU0</accession>
<dbReference type="Pfam" id="PF12686">
    <property type="entry name" value="DUF3800"/>
    <property type="match status" value="1"/>
</dbReference>
<sequence>MRRYVFADEAGDFAFMRNGRASRYFILCTMTVPNCDLGAKLLRLRKQLVWEGLPVGDCLHATEDKQAVRDRVFELLRDEDLTIEATILEKSKAQRQIRPTEHRFYQHAWYFHFYGAHRKILGDAREMLVTAASLGTKKGRAGFEAGIQDVMRQFYGIRIDWKTDHCPAMADPCLQAVDYCTWAMQRKWERDDARAYDLISHKVRHEYETWRHGTVHHY</sequence>
<keyword evidence="2" id="KW-1185">Reference proteome</keyword>
<protein>
    <recommendedName>
        <fullName evidence="3">DUF3800 domain-containing protein</fullName>
    </recommendedName>
</protein>
<reference evidence="1 2" key="1">
    <citation type="submission" date="2018-08" db="EMBL/GenBank/DDBJ databases">
        <title>Lysobacter soli KCTC 22011, whole genome shotgun sequence.</title>
        <authorList>
            <person name="Zhang X."/>
            <person name="Feng G."/>
            <person name="Zhu H."/>
        </authorList>
    </citation>
    <scope>NUCLEOTIDE SEQUENCE [LARGE SCALE GENOMIC DNA]</scope>
    <source>
        <strain evidence="1 2">KCTC 22011</strain>
    </source>
</reference>
<evidence type="ECO:0000313" key="2">
    <source>
        <dbReference type="Proteomes" id="UP000256829"/>
    </source>
</evidence>
<dbReference type="InterPro" id="IPR024524">
    <property type="entry name" value="DUF3800"/>
</dbReference>
<dbReference type="AlphaFoldDB" id="A0A3D8VBU0"/>
<proteinExistence type="predicted"/>
<name>A0A3D8VBU0_9GAMM</name>
<gene>
    <name evidence="1" type="ORF">DX912_11320</name>
</gene>
<evidence type="ECO:0008006" key="3">
    <source>
        <dbReference type="Google" id="ProtNLM"/>
    </source>
</evidence>